<organism evidence="1 2">
    <name type="scientific">Musa troglodytarum</name>
    <name type="common">fe'i banana</name>
    <dbReference type="NCBI Taxonomy" id="320322"/>
    <lineage>
        <taxon>Eukaryota</taxon>
        <taxon>Viridiplantae</taxon>
        <taxon>Streptophyta</taxon>
        <taxon>Embryophyta</taxon>
        <taxon>Tracheophyta</taxon>
        <taxon>Spermatophyta</taxon>
        <taxon>Magnoliopsida</taxon>
        <taxon>Liliopsida</taxon>
        <taxon>Zingiberales</taxon>
        <taxon>Musaceae</taxon>
        <taxon>Musa</taxon>
    </lineage>
</organism>
<protein>
    <submittedName>
        <fullName evidence="1">Uncharacterized protein</fullName>
    </submittedName>
</protein>
<sequence>MFDGSGKAMPMLEGRSKKLPSRGCLAFANEFWSFEVAELKARVFLSVHSADHVVTLESGIRYCIFWIQTQHKQRRTSVTSRTHLTLASPPGTMDYVWSPWISMRILRVTRPTILWEEVMANWWSRNTSGVDGHTTYDPAGQFMHK</sequence>
<name>A0A9E7JV49_9LILI</name>
<reference evidence="1" key="1">
    <citation type="submission" date="2022-05" db="EMBL/GenBank/DDBJ databases">
        <title>The Musa troglodytarum L. genome provides insights into the mechanism of non-climacteric behaviour and enrichment of carotenoids.</title>
        <authorList>
            <person name="Wang J."/>
        </authorList>
    </citation>
    <scope>NUCLEOTIDE SEQUENCE</scope>
    <source>
        <tissue evidence="1">Leaf</tissue>
    </source>
</reference>
<accession>A0A9E7JV49</accession>
<keyword evidence="2" id="KW-1185">Reference proteome</keyword>
<proteinExistence type="predicted"/>
<dbReference type="AlphaFoldDB" id="A0A9E7JV49"/>
<gene>
    <name evidence="1" type="ORF">MUK42_10643</name>
</gene>
<evidence type="ECO:0000313" key="2">
    <source>
        <dbReference type="Proteomes" id="UP001055439"/>
    </source>
</evidence>
<evidence type="ECO:0000313" key="1">
    <source>
        <dbReference type="EMBL" id="URD95567.1"/>
    </source>
</evidence>
<dbReference type="Proteomes" id="UP001055439">
    <property type="component" value="Chromosome 4"/>
</dbReference>
<dbReference type="EMBL" id="CP097506">
    <property type="protein sequence ID" value="URD95567.1"/>
    <property type="molecule type" value="Genomic_DNA"/>
</dbReference>